<dbReference type="InterPro" id="IPR003593">
    <property type="entry name" value="AAA+_ATPase"/>
</dbReference>
<dbReference type="SMART" id="SM00382">
    <property type="entry name" value="AAA"/>
    <property type="match status" value="1"/>
</dbReference>
<evidence type="ECO:0000313" key="5">
    <source>
        <dbReference type="EMBL" id="AEE16743.1"/>
    </source>
</evidence>
<evidence type="ECO:0000256" key="3">
    <source>
        <dbReference type="ARBA" id="ARBA00022840"/>
    </source>
</evidence>
<dbReference type="Proteomes" id="UP000006546">
    <property type="component" value="Chromosome"/>
</dbReference>
<dbReference type="eggNOG" id="COG2804">
    <property type="taxonomic scope" value="Bacteria"/>
</dbReference>
<dbReference type="PANTHER" id="PTHR30258:SF2">
    <property type="entry name" value="COMG OPERON PROTEIN 1"/>
    <property type="match status" value="1"/>
</dbReference>
<proteinExistence type="inferred from homology"/>
<dbReference type="InterPro" id="IPR007831">
    <property type="entry name" value="T2SS_GspE_N"/>
</dbReference>
<organism evidence="5 6">
    <name type="scientific">Treponema brennaborense (strain DSM 12168 / CIP 105900 / DD5/3)</name>
    <dbReference type="NCBI Taxonomy" id="906968"/>
    <lineage>
        <taxon>Bacteria</taxon>
        <taxon>Pseudomonadati</taxon>
        <taxon>Spirochaetota</taxon>
        <taxon>Spirochaetia</taxon>
        <taxon>Spirochaetales</taxon>
        <taxon>Treponemataceae</taxon>
        <taxon>Treponema</taxon>
    </lineage>
</organism>
<keyword evidence="6" id="KW-1185">Reference proteome</keyword>
<dbReference type="InterPro" id="IPR027417">
    <property type="entry name" value="P-loop_NTPase"/>
</dbReference>
<dbReference type="KEGG" id="tbe:Trebr_1316"/>
<keyword evidence="2" id="KW-0547">Nucleotide-binding</keyword>
<evidence type="ECO:0000256" key="1">
    <source>
        <dbReference type="ARBA" id="ARBA00006611"/>
    </source>
</evidence>
<dbReference type="STRING" id="906968.Trebr_1316"/>
<dbReference type="RefSeq" id="WP_013758450.1">
    <property type="nucleotide sequence ID" value="NC_015500.1"/>
</dbReference>
<dbReference type="GO" id="GO:0005524">
    <property type="term" value="F:ATP binding"/>
    <property type="evidence" value="ECO:0007669"/>
    <property type="project" value="UniProtKB-KW"/>
</dbReference>
<keyword evidence="3" id="KW-0067">ATP-binding</keyword>
<evidence type="ECO:0000313" key="6">
    <source>
        <dbReference type="Proteomes" id="UP000006546"/>
    </source>
</evidence>
<comment type="similarity">
    <text evidence="1">Belongs to the GSP E family.</text>
</comment>
<dbReference type="Pfam" id="PF05157">
    <property type="entry name" value="MshEN"/>
    <property type="match status" value="1"/>
</dbReference>
<dbReference type="CDD" id="cd01129">
    <property type="entry name" value="PulE-GspE-like"/>
    <property type="match status" value="1"/>
</dbReference>
<dbReference type="OrthoDB" id="9808272at2"/>
<dbReference type="PANTHER" id="PTHR30258">
    <property type="entry name" value="TYPE II SECRETION SYSTEM PROTEIN GSPE-RELATED"/>
    <property type="match status" value="1"/>
</dbReference>
<dbReference type="InterPro" id="IPR001482">
    <property type="entry name" value="T2SS/T4SS_dom"/>
</dbReference>
<dbReference type="HOGENOM" id="CLU_013446_2_2_12"/>
<dbReference type="EMBL" id="CP002696">
    <property type="protein sequence ID" value="AEE16743.1"/>
    <property type="molecule type" value="Genomic_DNA"/>
</dbReference>
<dbReference type="GO" id="GO:0005886">
    <property type="term" value="C:plasma membrane"/>
    <property type="evidence" value="ECO:0007669"/>
    <property type="project" value="TreeGrafter"/>
</dbReference>
<dbReference type="GO" id="GO:0016887">
    <property type="term" value="F:ATP hydrolysis activity"/>
    <property type="evidence" value="ECO:0007669"/>
    <property type="project" value="TreeGrafter"/>
</dbReference>
<sequence>MMNKYLLPDFCNRNRVIILANEEHALTIGMVHPENTVLRKRIERYFGQEKTIAFRKISAEDFEVRMSRFFAGEYGFDSSDTDKTAGGVTPDAGGTDILTTMATDSPIVNLLNSIFLEGVACRASDIHIESAEQLSRVRYRTDGRLRTALVLDTDKAAALISRVKLLANLNVLEKRRPQDGRLQFTRNGHDLDVRISILPSVYGESAVLRLLDTGARPLVLDELGFSVPHTALIRKLLSTPYGLILVTGPTGSGKTTTLAAFLAEINTPDIKIISVEDPVEYRIPGILQIQTDENADLTFDVLLKRILRHDPDIIMVGEIRDESTAELAVRMALTGHLVFATLHTNTTAETPLRLCNMGIAPYLIAAVLKGIIAQRLLLKKNGKGRTVAAEILAVDQAAADIIAAGCDRNALTRYLQDREFLFLEDDIEEKIKNGIIEDAYANKYVDTSLS</sequence>
<dbReference type="Gene3D" id="3.30.450.90">
    <property type="match status" value="1"/>
</dbReference>
<dbReference type="Gene3D" id="3.40.50.300">
    <property type="entry name" value="P-loop containing nucleotide triphosphate hydrolases"/>
    <property type="match status" value="1"/>
</dbReference>
<accession>F4LM64</accession>
<dbReference type="SUPFAM" id="SSF52540">
    <property type="entry name" value="P-loop containing nucleoside triphosphate hydrolases"/>
    <property type="match status" value="1"/>
</dbReference>
<dbReference type="AlphaFoldDB" id="F4LM64"/>
<reference evidence="6" key="1">
    <citation type="submission" date="2011-04" db="EMBL/GenBank/DDBJ databases">
        <title>The complete genome of Treponema brennaborense DSM 12168.</title>
        <authorList>
            <person name="Lucas S."/>
            <person name="Han J."/>
            <person name="Lapidus A."/>
            <person name="Bruce D."/>
            <person name="Goodwin L."/>
            <person name="Pitluck S."/>
            <person name="Peters L."/>
            <person name="Kyrpides N."/>
            <person name="Mavromatis K."/>
            <person name="Ivanova N."/>
            <person name="Mikhailova N."/>
            <person name="Pagani I."/>
            <person name="Teshima H."/>
            <person name="Detter J.C."/>
            <person name="Tapia R."/>
            <person name="Han C."/>
            <person name="Land M."/>
            <person name="Hauser L."/>
            <person name="Markowitz V."/>
            <person name="Cheng J.-F."/>
            <person name="Hugenholtz P."/>
            <person name="Woyke T."/>
            <person name="Wu D."/>
            <person name="Gronow S."/>
            <person name="Wellnitz S."/>
            <person name="Brambilla E."/>
            <person name="Klenk H.-P."/>
            <person name="Eisen J.A."/>
        </authorList>
    </citation>
    <scope>NUCLEOTIDE SEQUENCE [LARGE SCALE GENOMIC DNA]</scope>
    <source>
        <strain evidence="6">DSM 12168 / CIP 105900 / DD5/3</strain>
    </source>
</reference>
<dbReference type="PROSITE" id="PS00662">
    <property type="entry name" value="T2SP_E"/>
    <property type="match status" value="1"/>
</dbReference>
<name>F4LM64_TREBD</name>
<protein>
    <submittedName>
        <fullName evidence="5">Type II secretion system protein E</fullName>
    </submittedName>
</protein>
<evidence type="ECO:0000256" key="2">
    <source>
        <dbReference type="ARBA" id="ARBA00022741"/>
    </source>
</evidence>
<feature type="domain" description="Bacterial type II secretion system protein E" evidence="4">
    <location>
        <begin position="307"/>
        <end position="321"/>
    </location>
</feature>
<evidence type="ECO:0000259" key="4">
    <source>
        <dbReference type="PROSITE" id="PS00662"/>
    </source>
</evidence>
<gene>
    <name evidence="5" type="ordered locus">Trebr_1316</name>
</gene>
<dbReference type="Pfam" id="PF00437">
    <property type="entry name" value="T2SSE"/>
    <property type="match status" value="1"/>
</dbReference>